<dbReference type="Proteomes" id="UP001060919">
    <property type="component" value="Chromosome"/>
</dbReference>
<reference evidence="1" key="1">
    <citation type="submission" date="2022-09" db="EMBL/GenBank/DDBJ databases">
        <title>Aureispira anguillicida sp. nov., isolated from Leptocephalus of Japanese eel Anguilla japonica.</title>
        <authorList>
            <person name="Yuasa K."/>
            <person name="Mekata T."/>
            <person name="Ikunari K."/>
        </authorList>
    </citation>
    <scope>NUCLEOTIDE SEQUENCE</scope>
    <source>
        <strain evidence="1">EL160426</strain>
    </source>
</reference>
<evidence type="ECO:0000313" key="2">
    <source>
        <dbReference type="Proteomes" id="UP001060919"/>
    </source>
</evidence>
<keyword evidence="2" id="KW-1185">Reference proteome</keyword>
<dbReference type="EMBL" id="AP026867">
    <property type="protein sequence ID" value="BDS13844.1"/>
    <property type="molecule type" value="Genomic_DNA"/>
</dbReference>
<dbReference type="AlphaFoldDB" id="A0A915YIL2"/>
<accession>A0A915YIL2</accession>
<name>A0A915YIL2_9BACT</name>
<protein>
    <submittedName>
        <fullName evidence="1">Uncharacterized protein</fullName>
    </submittedName>
</protein>
<proteinExistence type="predicted"/>
<dbReference type="RefSeq" id="WP_264789096.1">
    <property type="nucleotide sequence ID" value="NZ_AP026867.1"/>
</dbReference>
<sequence>MYLHKILALSIFMLLVTLNIGSCDKKTDTTSRSQGIFTVLQGDSILLMNGVINSNSLHNFNALYARFSSIKKIEIKTCEGSMDDETNLKLSKRVHELRLNTHLQDNGLIASGGVDFFLAGIQRSKGTNVTVGVHSWSDGGSIQATDFPVGHANHLPYINYYISIGFSQQWAEDFYYFTINAAPASGIHNMTAAELQTYTIFTS</sequence>
<dbReference type="KEGG" id="aup:AsAng_0046060"/>
<organism evidence="1 2">
    <name type="scientific">Aureispira anguillae</name>
    <dbReference type="NCBI Taxonomy" id="2864201"/>
    <lineage>
        <taxon>Bacteria</taxon>
        <taxon>Pseudomonadati</taxon>
        <taxon>Bacteroidota</taxon>
        <taxon>Saprospiria</taxon>
        <taxon>Saprospirales</taxon>
        <taxon>Saprospiraceae</taxon>
        <taxon>Aureispira</taxon>
    </lineage>
</organism>
<evidence type="ECO:0000313" key="1">
    <source>
        <dbReference type="EMBL" id="BDS13844.1"/>
    </source>
</evidence>
<gene>
    <name evidence="1" type="ORF">AsAng_0046060</name>
</gene>